<reference evidence="1" key="1">
    <citation type="journal article" date="2014" name="Front. Microbiol.">
        <title>High frequency of phylogenetically diverse reductive dehalogenase-homologous genes in deep subseafloor sedimentary metagenomes.</title>
        <authorList>
            <person name="Kawai M."/>
            <person name="Futagami T."/>
            <person name="Toyoda A."/>
            <person name="Takaki Y."/>
            <person name="Nishi S."/>
            <person name="Hori S."/>
            <person name="Arai W."/>
            <person name="Tsubouchi T."/>
            <person name="Morono Y."/>
            <person name="Uchiyama I."/>
            <person name="Ito T."/>
            <person name="Fujiyama A."/>
            <person name="Inagaki F."/>
            <person name="Takami H."/>
        </authorList>
    </citation>
    <scope>NUCLEOTIDE SEQUENCE</scope>
    <source>
        <strain evidence="1">Expedition CK06-06</strain>
    </source>
</reference>
<gene>
    <name evidence="1" type="ORF">S03H2_16249</name>
</gene>
<sequence length="212" mass="23983">MNLRLLKKCFTFIIIFTLMGLGSNSVSIIDGIYINQDDFLNNDDNNLYGLVQNDEKFFILDEVIDGFGFRIKIKNIGGHDIKSIVMYINITGGIKTELPVNQFWIGSIDKGETSSLIEIMVSGFGLGILTKKPEITFRFESPHLKEPENISLTARLIGRIIFTDWEKPSDGGSHFYTLFGPEYSTNIYLLNNSNKDIVHLWNSDYIQGLGVN</sequence>
<protein>
    <submittedName>
        <fullName evidence="1">Uncharacterized protein</fullName>
    </submittedName>
</protein>
<organism evidence="1">
    <name type="scientific">marine sediment metagenome</name>
    <dbReference type="NCBI Taxonomy" id="412755"/>
    <lineage>
        <taxon>unclassified sequences</taxon>
        <taxon>metagenomes</taxon>
        <taxon>ecological metagenomes</taxon>
    </lineage>
</organism>
<accession>X1G3G0</accession>
<comment type="caution">
    <text evidence="1">The sequence shown here is derived from an EMBL/GenBank/DDBJ whole genome shotgun (WGS) entry which is preliminary data.</text>
</comment>
<proteinExistence type="predicted"/>
<dbReference type="AlphaFoldDB" id="X1G3G0"/>
<name>X1G3G0_9ZZZZ</name>
<evidence type="ECO:0000313" key="1">
    <source>
        <dbReference type="EMBL" id="GAH39345.1"/>
    </source>
</evidence>
<dbReference type="EMBL" id="BARU01008294">
    <property type="protein sequence ID" value="GAH39345.1"/>
    <property type="molecule type" value="Genomic_DNA"/>
</dbReference>